<protein>
    <recommendedName>
        <fullName evidence="1">Helix-turn-helix domain-containing protein</fullName>
    </recommendedName>
</protein>
<dbReference type="RefSeq" id="WP_141282372.1">
    <property type="nucleotide sequence ID" value="NZ_BAAARZ010000056.1"/>
</dbReference>
<dbReference type="EMBL" id="BJNG01000052">
    <property type="protein sequence ID" value="GEC22672.1"/>
    <property type="molecule type" value="Genomic_DNA"/>
</dbReference>
<dbReference type="Proteomes" id="UP000320338">
    <property type="component" value="Unassembled WGS sequence"/>
</dbReference>
<proteinExistence type="predicted"/>
<keyword evidence="3" id="KW-1185">Reference proteome</keyword>
<evidence type="ECO:0000313" key="2">
    <source>
        <dbReference type="EMBL" id="GEC22672.1"/>
    </source>
</evidence>
<dbReference type="InterPro" id="IPR041657">
    <property type="entry name" value="HTH_17"/>
</dbReference>
<dbReference type="NCBIfam" id="TIGR01764">
    <property type="entry name" value="excise"/>
    <property type="match status" value="1"/>
</dbReference>
<evidence type="ECO:0000313" key="3">
    <source>
        <dbReference type="Proteomes" id="UP000320338"/>
    </source>
</evidence>
<feature type="domain" description="Helix-turn-helix" evidence="1">
    <location>
        <begin position="34"/>
        <end position="86"/>
    </location>
</feature>
<organism evidence="2 3">
    <name type="scientific">Pseudonocardia hydrocarbonoxydans</name>
    <dbReference type="NCBI Taxonomy" id="76726"/>
    <lineage>
        <taxon>Bacteria</taxon>
        <taxon>Bacillati</taxon>
        <taxon>Actinomycetota</taxon>
        <taxon>Actinomycetes</taxon>
        <taxon>Pseudonocardiales</taxon>
        <taxon>Pseudonocardiaceae</taxon>
        <taxon>Pseudonocardia</taxon>
    </lineage>
</organism>
<reference evidence="2 3" key="1">
    <citation type="submission" date="2019-06" db="EMBL/GenBank/DDBJ databases">
        <title>Whole genome shotgun sequence of Pseudonocardia hydrocarbonoxydans NBRC 14498.</title>
        <authorList>
            <person name="Hosoyama A."/>
            <person name="Uohara A."/>
            <person name="Ohji S."/>
            <person name="Ichikawa N."/>
        </authorList>
    </citation>
    <scope>NUCLEOTIDE SEQUENCE [LARGE SCALE GENOMIC DNA]</scope>
    <source>
        <strain evidence="2 3">NBRC 14498</strain>
    </source>
</reference>
<dbReference type="AlphaFoldDB" id="A0A4Y3WUW1"/>
<dbReference type="GO" id="GO:0003677">
    <property type="term" value="F:DNA binding"/>
    <property type="evidence" value="ECO:0007669"/>
    <property type="project" value="InterPro"/>
</dbReference>
<comment type="caution">
    <text evidence="2">The sequence shown here is derived from an EMBL/GenBank/DDBJ whole genome shotgun (WGS) entry which is preliminary data.</text>
</comment>
<dbReference type="OrthoDB" id="3389529at2"/>
<dbReference type="InterPro" id="IPR010093">
    <property type="entry name" value="SinI_DNA-bd"/>
</dbReference>
<accession>A0A4Y3WUW1</accession>
<name>A0A4Y3WUW1_9PSEU</name>
<dbReference type="Pfam" id="PF12728">
    <property type="entry name" value="HTH_17"/>
    <property type="match status" value="1"/>
</dbReference>
<sequence length="112" mass="11954">MTDQVPKPAQWRESLRTQALASALSKRAAGVPTYSVPEAAALLSISQEYLYRLIQADGFPAVRMRAGRAQGRYVVPAKAVERLLNEAADAVGCVESADVAAQWRSRAPGGVA</sequence>
<evidence type="ECO:0000259" key="1">
    <source>
        <dbReference type="Pfam" id="PF12728"/>
    </source>
</evidence>
<gene>
    <name evidence="2" type="ORF">PHY01_49550</name>
</gene>